<dbReference type="PANTHER" id="PTHR37012">
    <property type="entry name" value="B-ZIP TRANSCRIPTION FACTOR (EUROFUNG)-RELATED"/>
    <property type="match status" value="1"/>
</dbReference>
<gene>
    <name evidence="1" type="ORF">K452DRAFT_295174</name>
</gene>
<dbReference type="Pfam" id="PF11905">
    <property type="entry name" value="DUF3425"/>
    <property type="match status" value="1"/>
</dbReference>
<accession>A0A6A6BN84</accession>
<dbReference type="AlphaFoldDB" id="A0A6A6BN84"/>
<organism evidence="1 2">
    <name type="scientific">Aplosporella prunicola CBS 121167</name>
    <dbReference type="NCBI Taxonomy" id="1176127"/>
    <lineage>
        <taxon>Eukaryota</taxon>
        <taxon>Fungi</taxon>
        <taxon>Dikarya</taxon>
        <taxon>Ascomycota</taxon>
        <taxon>Pezizomycotina</taxon>
        <taxon>Dothideomycetes</taxon>
        <taxon>Dothideomycetes incertae sedis</taxon>
        <taxon>Botryosphaeriales</taxon>
        <taxon>Aplosporellaceae</taxon>
        <taxon>Aplosporella</taxon>
    </lineage>
</organism>
<sequence>MSSAIKANGYPQPIQAQQLLQFSVPDYAIQSLHVYENSALSKAYLGYRDAASQQLACGVPVAEVFGPEDYTDVELFFRDRTPSDPYNTCSVACEIYKNIEGTDVFARLVAVKLLTHLMRWMLVPTPETYAKLPAMIRPLPAQRLIPHSPCIDTNPHPAFREALMLRYRDFITCGEVRYSYTSVDWPYTLAEAVETDPITGRRRLTRAFEEHGTNPSNWSWKPSIAGTFPEIPALLHTFGGRLRNLQ</sequence>
<name>A0A6A6BN84_9PEZI</name>
<evidence type="ECO:0000313" key="2">
    <source>
        <dbReference type="Proteomes" id="UP000799438"/>
    </source>
</evidence>
<dbReference type="GeneID" id="54299278"/>
<evidence type="ECO:0000313" key="1">
    <source>
        <dbReference type="EMBL" id="KAF2145562.1"/>
    </source>
</evidence>
<dbReference type="PANTHER" id="PTHR37012:SF2">
    <property type="entry name" value="BZIP DOMAIN-CONTAINING PROTEIN-RELATED"/>
    <property type="match status" value="1"/>
</dbReference>
<dbReference type="OrthoDB" id="4356994at2759"/>
<keyword evidence="2" id="KW-1185">Reference proteome</keyword>
<proteinExistence type="predicted"/>
<dbReference type="Proteomes" id="UP000799438">
    <property type="component" value="Unassembled WGS sequence"/>
</dbReference>
<reference evidence="1" key="1">
    <citation type="journal article" date="2020" name="Stud. Mycol.">
        <title>101 Dothideomycetes genomes: a test case for predicting lifestyles and emergence of pathogens.</title>
        <authorList>
            <person name="Haridas S."/>
            <person name="Albert R."/>
            <person name="Binder M."/>
            <person name="Bloem J."/>
            <person name="Labutti K."/>
            <person name="Salamov A."/>
            <person name="Andreopoulos B."/>
            <person name="Baker S."/>
            <person name="Barry K."/>
            <person name="Bills G."/>
            <person name="Bluhm B."/>
            <person name="Cannon C."/>
            <person name="Castanera R."/>
            <person name="Culley D."/>
            <person name="Daum C."/>
            <person name="Ezra D."/>
            <person name="Gonzalez J."/>
            <person name="Henrissat B."/>
            <person name="Kuo A."/>
            <person name="Liang C."/>
            <person name="Lipzen A."/>
            <person name="Lutzoni F."/>
            <person name="Magnuson J."/>
            <person name="Mondo S."/>
            <person name="Nolan M."/>
            <person name="Ohm R."/>
            <person name="Pangilinan J."/>
            <person name="Park H.-J."/>
            <person name="Ramirez L."/>
            <person name="Alfaro M."/>
            <person name="Sun H."/>
            <person name="Tritt A."/>
            <person name="Yoshinaga Y."/>
            <person name="Zwiers L.-H."/>
            <person name="Turgeon B."/>
            <person name="Goodwin S."/>
            <person name="Spatafora J."/>
            <person name="Crous P."/>
            <person name="Grigoriev I."/>
        </authorList>
    </citation>
    <scope>NUCLEOTIDE SEQUENCE</scope>
    <source>
        <strain evidence="1">CBS 121167</strain>
    </source>
</reference>
<dbReference type="RefSeq" id="XP_033401274.1">
    <property type="nucleotide sequence ID" value="XM_033541781.1"/>
</dbReference>
<protein>
    <submittedName>
        <fullName evidence="1">Uncharacterized protein</fullName>
    </submittedName>
</protein>
<dbReference type="InterPro" id="IPR021833">
    <property type="entry name" value="DUF3425"/>
</dbReference>
<dbReference type="EMBL" id="ML995477">
    <property type="protein sequence ID" value="KAF2145562.1"/>
    <property type="molecule type" value="Genomic_DNA"/>
</dbReference>